<name>F2L1Z1_THEU7</name>
<evidence type="ECO:0000313" key="2">
    <source>
        <dbReference type="Proteomes" id="UP000008138"/>
    </source>
</evidence>
<dbReference type="STRING" id="999630.TUZN_0234"/>
<dbReference type="AlphaFoldDB" id="F2L1Z1"/>
<accession>F2L1Z1</accession>
<organism evidence="1 2">
    <name type="scientific">Thermoproteus uzoniensis (strain 768-20)</name>
    <dbReference type="NCBI Taxonomy" id="999630"/>
    <lineage>
        <taxon>Archaea</taxon>
        <taxon>Thermoproteota</taxon>
        <taxon>Thermoprotei</taxon>
        <taxon>Thermoproteales</taxon>
        <taxon>Thermoproteaceae</taxon>
        <taxon>Thermoproteus</taxon>
    </lineage>
</organism>
<evidence type="ECO:0000313" key="1">
    <source>
        <dbReference type="EMBL" id="AEA11732.1"/>
    </source>
</evidence>
<evidence type="ECO:0008006" key="3">
    <source>
        <dbReference type="Google" id="ProtNLM"/>
    </source>
</evidence>
<dbReference type="EMBL" id="CP002590">
    <property type="protein sequence ID" value="AEA11732.1"/>
    <property type="molecule type" value="Genomic_DNA"/>
</dbReference>
<dbReference type="RefSeq" id="WP_013679068.1">
    <property type="nucleotide sequence ID" value="NC_015315.1"/>
</dbReference>
<reference key="2">
    <citation type="submission" date="2011-03" db="EMBL/GenBank/DDBJ databases">
        <title>Complete genome sequence of the thermoacidophilic crenarchaeon Thermoproteus uzoniensis 768-20.</title>
        <authorList>
            <person name="Mardanov A.V."/>
            <person name="Gumerov V.M."/>
            <person name="Beletsky A.V."/>
            <person name="Prokofeva M.I."/>
            <person name="Bonch-Osmolovskaya E.A."/>
            <person name="Ravin N.V."/>
            <person name="Skryabin K.G."/>
        </authorList>
    </citation>
    <scope>NUCLEOTIDE SEQUENCE</scope>
    <source>
        <strain>768-20</strain>
    </source>
</reference>
<reference evidence="1 2" key="1">
    <citation type="journal article" date="2011" name="J. Bacteriol.">
        <title>Complete genome sequence of the thermoacidophilic crenarchaeon Thermoproteus uzoniensis 768-20.</title>
        <authorList>
            <person name="Mardanov A.V."/>
            <person name="Gumerov V.M."/>
            <person name="Beletsky A.V."/>
            <person name="Prokofeva M.I."/>
            <person name="Bonch-Osmolovskaya E.A."/>
            <person name="Ravin N.V."/>
            <person name="Skryabin K.G."/>
        </authorList>
    </citation>
    <scope>NUCLEOTIDE SEQUENCE [LARGE SCALE GENOMIC DNA]</scope>
    <source>
        <strain evidence="1 2">768-20</strain>
    </source>
</reference>
<dbReference type="OrthoDB" id="26156at2157"/>
<dbReference type="HOGENOM" id="CLU_2021585_0_0_2"/>
<proteinExistence type="predicted"/>
<gene>
    <name evidence="1" type="ordered locus">TUZN_0234</name>
</gene>
<dbReference type="Proteomes" id="UP000008138">
    <property type="component" value="Chromosome"/>
</dbReference>
<protein>
    <recommendedName>
        <fullName evidence="3">DNA-binding protein</fullName>
    </recommendedName>
</protein>
<keyword evidence="2" id="KW-1185">Reference proteome</keyword>
<dbReference type="eggNOG" id="arCOG05697">
    <property type="taxonomic scope" value="Archaea"/>
</dbReference>
<dbReference type="GeneID" id="10359781"/>
<sequence>MEGFRTIYKYSDKLDSYVIKRITIQFLQDQAKNAKGNLITFRPSKIAQDLSIYSRKDIRAKTVMIRGFLDELVHRGYIAVIKRSARGKVYGLYRSGKLWDLLEKYETDKVLEILESEKLQ</sequence>
<dbReference type="KEGG" id="tuz:TUZN_0234"/>